<evidence type="ECO:0000313" key="2">
    <source>
        <dbReference type="EMBL" id="OIQ68502.1"/>
    </source>
</evidence>
<feature type="compositionally biased region" description="Basic residues" evidence="1">
    <location>
        <begin position="18"/>
        <end position="35"/>
    </location>
</feature>
<gene>
    <name evidence="2" type="ORF">GALL_499050</name>
</gene>
<comment type="caution">
    <text evidence="2">The sequence shown here is derived from an EMBL/GenBank/DDBJ whole genome shotgun (WGS) entry which is preliminary data.</text>
</comment>
<reference evidence="2" key="1">
    <citation type="submission" date="2016-10" db="EMBL/GenBank/DDBJ databases">
        <title>Sequence of Gallionella enrichment culture.</title>
        <authorList>
            <person name="Poehlein A."/>
            <person name="Muehling M."/>
            <person name="Daniel R."/>
        </authorList>
    </citation>
    <scope>NUCLEOTIDE SEQUENCE</scope>
</reference>
<protein>
    <submittedName>
        <fullName evidence="2">Uncharacterized protein</fullName>
    </submittedName>
</protein>
<evidence type="ECO:0000256" key="1">
    <source>
        <dbReference type="SAM" id="MobiDB-lite"/>
    </source>
</evidence>
<dbReference type="AlphaFoldDB" id="A0A1J5PB30"/>
<organism evidence="2">
    <name type="scientific">mine drainage metagenome</name>
    <dbReference type="NCBI Taxonomy" id="410659"/>
    <lineage>
        <taxon>unclassified sequences</taxon>
        <taxon>metagenomes</taxon>
        <taxon>ecological metagenomes</taxon>
    </lineage>
</organism>
<accession>A0A1J5PB30</accession>
<sequence>MSQQPLTRGNAKALQVQRRAHGKRPAGTHGVKARQKAADPLKDLTVIEFGVAPAPVRADAEGKAAKVVQCGTLQQQRGNHRNFGIHQLGGKGMFFQNLGIRPATGPVKLGYHQRAVFQVQLVNPVFIRAQRHLAPVAIQANTGQCILHQIGGKYLVGVVHAPIMPETVDLAPSWVQVSRTRAAFALTCSPCSFIGAGPICPASRGACPARLQILIVPGDFYA</sequence>
<dbReference type="EMBL" id="MLJW01005269">
    <property type="protein sequence ID" value="OIQ68502.1"/>
    <property type="molecule type" value="Genomic_DNA"/>
</dbReference>
<feature type="region of interest" description="Disordered" evidence="1">
    <location>
        <begin position="1"/>
        <end position="37"/>
    </location>
</feature>
<name>A0A1J5PB30_9ZZZZ</name>
<proteinExistence type="predicted"/>